<organism evidence="2 3">
    <name type="scientific">Siphonobacter curvatus</name>
    <dbReference type="NCBI Taxonomy" id="2094562"/>
    <lineage>
        <taxon>Bacteria</taxon>
        <taxon>Pseudomonadati</taxon>
        <taxon>Bacteroidota</taxon>
        <taxon>Cytophagia</taxon>
        <taxon>Cytophagales</taxon>
        <taxon>Cytophagaceae</taxon>
        <taxon>Siphonobacter</taxon>
    </lineage>
</organism>
<dbReference type="Gene3D" id="3.30.420.40">
    <property type="match status" value="2"/>
</dbReference>
<dbReference type="OrthoDB" id="9810372at2"/>
<name>A0A2S7IKD7_9BACT</name>
<dbReference type="Gene3D" id="1.10.10.10">
    <property type="entry name" value="Winged helix-like DNA-binding domain superfamily/Winged helix DNA-binding domain"/>
    <property type="match status" value="1"/>
</dbReference>
<comment type="caution">
    <text evidence="2">The sequence shown here is derived from an EMBL/GenBank/DDBJ whole genome shotgun (WGS) entry which is preliminary data.</text>
</comment>
<keyword evidence="2" id="KW-0808">Transferase</keyword>
<dbReference type="SUPFAM" id="SSF53067">
    <property type="entry name" value="Actin-like ATPase domain"/>
    <property type="match status" value="1"/>
</dbReference>
<dbReference type="InterPro" id="IPR049874">
    <property type="entry name" value="ROK_cs"/>
</dbReference>
<dbReference type="AlphaFoldDB" id="A0A2S7IKD7"/>
<gene>
    <name evidence="2" type="ORF">C5O19_00090</name>
</gene>
<reference evidence="3" key="1">
    <citation type="submission" date="2018-02" db="EMBL/GenBank/DDBJ databases">
        <title>Genome sequencing of Solimonas sp. HR-BB.</title>
        <authorList>
            <person name="Lee Y."/>
            <person name="Jeon C.O."/>
        </authorList>
    </citation>
    <scope>NUCLEOTIDE SEQUENCE [LARGE SCALE GENOMIC DNA]</scope>
    <source>
        <strain evidence="3">HR-U</strain>
    </source>
</reference>
<dbReference type="PANTHER" id="PTHR18964:SF149">
    <property type="entry name" value="BIFUNCTIONAL UDP-N-ACETYLGLUCOSAMINE 2-EPIMERASE_N-ACETYLMANNOSAMINE KINASE"/>
    <property type="match status" value="1"/>
</dbReference>
<dbReference type="InterPro" id="IPR036390">
    <property type="entry name" value="WH_DNA-bd_sf"/>
</dbReference>
<protein>
    <submittedName>
        <fullName evidence="2">Sugar kinase</fullName>
    </submittedName>
</protein>
<dbReference type="InterPro" id="IPR036388">
    <property type="entry name" value="WH-like_DNA-bd_sf"/>
</dbReference>
<sequence>MHPAPADEEIVPKKSVVDYKKSVSRRGVLAELYQAEVGTLAQLAKNLHSSVPSITNIVEELVEEKWVTTFGTAVGNHGRRPVLFGLNPQDKYILALDISTHDTKVLIMNMQREVIFRRDVLLGLEDSAEFTKALLTVTQEVLHESGMQTADLVAIGISMPGLIHYQNGTNMTYRRINQEDKSLSTLISEQFGLPVYVINDTKATVLGEHRFGLARGKKHVLAINIDWGVGLGIILNGEIFQGAAGFAGELGHIQIDPDGELCHCGKVGCLDTITSARSLGRRVQRGLKEGRASKLSAYLDRIEEIDIEKVIEAALEGDAFAIDILFDVGTELGKGLSMAVHLFNPEIVIVDGIVVKADAFITNPIGQAINKYCLSDFRNELSIEISQLGERAKWVGIHIYVMDQLFATV</sequence>
<evidence type="ECO:0000256" key="1">
    <source>
        <dbReference type="ARBA" id="ARBA00006479"/>
    </source>
</evidence>
<dbReference type="PROSITE" id="PS01125">
    <property type="entry name" value="ROK"/>
    <property type="match status" value="1"/>
</dbReference>
<dbReference type="Pfam" id="PF00480">
    <property type="entry name" value="ROK"/>
    <property type="match status" value="1"/>
</dbReference>
<comment type="similarity">
    <text evidence="1">Belongs to the ROK (NagC/XylR) family.</text>
</comment>
<keyword evidence="2" id="KW-0418">Kinase</keyword>
<dbReference type="Proteomes" id="UP000239590">
    <property type="component" value="Unassembled WGS sequence"/>
</dbReference>
<evidence type="ECO:0000313" key="2">
    <source>
        <dbReference type="EMBL" id="PQA58126.1"/>
    </source>
</evidence>
<dbReference type="PANTHER" id="PTHR18964">
    <property type="entry name" value="ROK (REPRESSOR, ORF, KINASE) FAMILY"/>
    <property type="match status" value="1"/>
</dbReference>
<accession>A0A2S7IKD7</accession>
<dbReference type="SUPFAM" id="SSF46785">
    <property type="entry name" value="Winged helix' DNA-binding domain"/>
    <property type="match status" value="1"/>
</dbReference>
<dbReference type="EMBL" id="PTRA01000001">
    <property type="protein sequence ID" value="PQA58126.1"/>
    <property type="molecule type" value="Genomic_DNA"/>
</dbReference>
<dbReference type="RefSeq" id="WP_104709382.1">
    <property type="nucleotide sequence ID" value="NZ_PTRA01000001.1"/>
</dbReference>
<dbReference type="InterPro" id="IPR000600">
    <property type="entry name" value="ROK"/>
</dbReference>
<keyword evidence="3" id="KW-1185">Reference proteome</keyword>
<evidence type="ECO:0000313" key="3">
    <source>
        <dbReference type="Proteomes" id="UP000239590"/>
    </source>
</evidence>
<proteinExistence type="inferred from homology"/>
<dbReference type="InterPro" id="IPR043129">
    <property type="entry name" value="ATPase_NBD"/>
</dbReference>
<dbReference type="GO" id="GO:0016301">
    <property type="term" value="F:kinase activity"/>
    <property type="evidence" value="ECO:0007669"/>
    <property type="project" value="UniProtKB-KW"/>
</dbReference>